<dbReference type="AlphaFoldDB" id="A0AAD5SCJ5"/>
<dbReference type="Proteomes" id="UP001212841">
    <property type="component" value="Unassembled WGS sequence"/>
</dbReference>
<organism evidence="8 9">
    <name type="scientific">Rhizophlyctis rosea</name>
    <dbReference type="NCBI Taxonomy" id="64517"/>
    <lineage>
        <taxon>Eukaryota</taxon>
        <taxon>Fungi</taxon>
        <taxon>Fungi incertae sedis</taxon>
        <taxon>Chytridiomycota</taxon>
        <taxon>Chytridiomycota incertae sedis</taxon>
        <taxon>Chytridiomycetes</taxon>
        <taxon>Rhizophlyctidales</taxon>
        <taxon>Rhizophlyctidaceae</taxon>
        <taxon>Rhizophlyctis</taxon>
    </lineage>
</organism>
<evidence type="ECO:0000313" key="8">
    <source>
        <dbReference type="EMBL" id="KAJ3051932.1"/>
    </source>
</evidence>
<dbReference type="GO" id="GO:0061133">
    <property type="term" value="F:endopeptidase activator activity"/>
    <property type="evidence" value="ECO:0007669"/>
    <property type="project" value="TreeGrafter"/>
</dbReference>
<dbReference type="InterPro" id="IPR038108">
    <property type="entry name" value="RPN13_DEUBAD_sf"/>
</dbReference>
<feature type="domain" description="Pru" evidence="7">
    <location>
        <begin position="1"/>
        <end position="113"/>
    </location>
</feature>
<evidence type="ECO:0000256" key="4">
    <source>
        <dbReference type="ARBA" id="ARBA00022942"/>
    </source>
</evidence>
<dbReference type="InterPro" id="IPR044867">
    <property type="entry name" value="DEUBAD_dom"/>
</dbReference>
<comment type="caution">
    <text evidence="8">The sequence shown here is derived from an EMBL/GenBank/DDBJ whole genome shotgun (WGS) entry which is preliminary data.</text>
</comment>
<feature type="domain" description="DEUBAD" evidence="6">
    <location>
        <begin position="156"/>
        <end position="268"/>
    </location>
</feature>
<dbReference type="Gene3D" id="2.30.29.70">
    <property type="entry name" value="Proteasomal ubiquitin receptor Rpn13/ADRM1"/>
    <property type="match status" value="1"/>
</dbReference>
<dbReference type="CDD" id="cd13314">
    <property type="entry name" value="PH_Rpn13"/>
    <property type="match status" value="1"/>
</dbReference>
<dbReference type="Gene3D" id="1.10.2020.20">
    <property type="match status" value="1"/>
</dbReference>
<evidence type="ECO:0000256" key="2">
    <source>
        <dbReference type="ARBA" id="ARBA00004496"/>
    </source>
</evidence>
<dbReference type="EMBL" id="JADGJD010000343">
    <property type="protein sequence ID" value="KAJ3051932.1"/>
    <property type="molecule type" value="Genomic_DNA"/>
</dbReference>
<dbReference type="InterPro" id="IPR044868">
    <property type="entry name" value="Rpn13/ADRM1_Pru"/>
</dbReference>
<sequence>MSFGQTPGNLVQIRAGWSGTTVTPEDRKGLLYLRQEDDLMHLCWKDRKTNAVEDDLIIFPHDAQLHKVTQSNGRVYVLKFQSSSQRLFFWLQEPKDDKDEETITKINSYINNPPGTENAELMNFLQSSMGGSGSASGPSTAQLEQLRTILHNINVSDAPPSPAIADLSSVLTVETVGPALNNPEISAALFPNIPYKADRTPDEIRTIMETADFQQAAQTLATGLETGELGPLLESLGVDSNSNLSGVQALLQALQAHIQRHQSGSGDRMQED</sequence>
<evidence type="ECO:0000313" key="9">
    <source>
        <dbReference type="Proteomes" id="UP001212841"/>
    </source>
</evidence>
<dbReference type="FunFam" id="2.30.29.70:FF:000001">
    <property type="entry name" value="Proteasomal ubiquitin receptor ADRM1"/>
    <property type="match status" value="1"/>
</dbReference>
<name>A0AAD5SCJ5_9FUNG</name>
<dbReference type="PANTHER" id="PTHR12225">
    <property type="entry name" value="ADHESION REGULATING MOLECULE 1 110 KDA CELL MEMBRANE GLYCOPROTEIN"/>
    <property type="match status" value="1"/>
</dbReference>
<protein>
    <submittedName>
        <fullName evidence="8">Adhesion regulating molecule 1</fullName>
    </submittedName>
</protein>
<dbReference type="PROSITE" id="PS51917">
    <property type="entry name" value="PRU"/>
    <property type="match status" value="1"/>
</dbReference>
<dbReference type="PROSITE" id="PS51916">
    <property type="entry name" value="DEUBAD"/>
    <property type="match status" value="1"/>
</dbReference>
<keyword evidence="5" id="KW-0539">Nucleus</keyword>
<evidence type="ECO:0000256" key="5">
    <source>
        <dbReference type="ARBA" id="ARBA00023242"/>
    </source>
</evidence>
<keyword evidence="9" id="KW-1185">Reference proteome</keyword>
<keyword evidence="4" id="KW-0647">Proteasome</keyword>
<evidence type="ECO:0000256" key="3">
    <source>
        <dbReference type="ARBA" id="ARBA00022490"/>
    </source>
</evidence>
<dbReference type="InterPro" id="IPR038633">
    <property type="entry name" value="Rpn13/ADRM1_Pru_sf"/>
</dbReference>
<dbReference type="InterPro" id="IPR032368">
    <property type="entry name" value="RPN13_DEUBAD"/>
</dbReference>
<comment type="subcellular location">
    <subcellularLocation>
        <location evidence="2">Cytoplasm</location>
    </subcellularLocation>
    <subcellularLocation>
        <location evidence="1">Nucleus</location>
    </subcellularLocation>
</comment>
<dbReference type="Pfam" id="PF16550">
    <property type="entry name" value="RPN13_C"/>
    <property type="match status" value="1"/>
</dbReference>
<dbReference type="GO" id="GO:0005737">
    <property type="term" value="C:cytoplasm"/>
    <property type="evidence" value="ECO:0007669"/>
    <property type="project" value="UniProtKB-SubCell"/>
</dbReference>
<dbReference type="Pfam" id="PF04683">
    <property type="entry name" value="Rpn13_ADRM1_Pru"/>
    <property type="match status" value="1"/>
</dbReference>
<dbReference type="GO" id="GO:0005634">
    <property type="term" value="C:nucleus"/>
    <property type="evidence" value="ECO:0007669"/>
    <property type="project" value="UniProtKB-SubCell"/>
</dbReference>
<evidence type="ECO:0000259" key="7">
    <source>
        <dbReference type="PROSITE" id="PS51917"/>
    </source>
</evidence>
<reference evidence="8" key="1">
    <citation type="submission" date="2020-05" db="EMBL/GenBank/DDBJ databases">
        <title>Phylogenomic resolution of chytrid fungi.</title>
        <authorList>
            <person name="Stajich J.E."/>
            <person name="Amses K."/>
            <person name="Simmons R."/>
            <person name="Seto K."/>
            <person name="Myers J."/>
            <person name="Bonds A."/>
            <person name="Quandt C.A."/>
            <person name="Barry K."/>
            <person name="Liu P."/>
            <person name="Grigoriev I."/>
            <person name="Longcore J.E."/>
            <person name="James T.Y."/>
        </authorList>
    </citation>
    <scope>NUCLEOTIDE SEQUENCE</scope>
    <source>
        <strain evidence="8">JEL0318</strain>
    </source>
</reference>
<dbReference type="GO" id="GO:0008541">
    <property type="term" value="C:proteasome regulatory particle, lid subcomplex"/>
    <property type="evidence" value="ECO:0007669"/>
    <property type="project" value="TreeGrafter"/>
</dbReference>
<keyword evidence="3" id="KW-0963">Cytoplasm</keyword>
<accession>A0AAD5SCJ5</accession>
<evidence type="ECO:0000256" key="1">
    <source>
        <dbReference type="ARBA" id="ARBA00004123"/>
    </source>
</evidence>
<dbReference type="PANTHER" id="PTHR12225:SF0">
    <property type="entry name" value="PROTEASOMAL UBIQUITIN RECEPTOR ADRM1"/>
    <property type="match status" value="1"/>
</dbReference>
<evidence type="ECO:0000259" key="6">
    <source>
        <dbReference type="PROSITE" id="PS51916"/>
    </source>
</evidence>
<proteinExistence type="predicted"/>
<dbReference type="InterPro" id="IPR006773">
    <property type="entry name" value="Rpn13/ADRM1"/>
</dbReference>
<dbReference type="GO" id="GO:0070628">
    <property type="term" value="F:proteasome binding"/>
    <property type="evidence" value="ECO:0007669"/>
    <property type="project" value="TreeGrafter"/>
</dbReference>
<gene>
    <name evidence="8" type="primary">ADRM1</name>
    <name evidence="8" type="ORF">HK097_007059</name>
</gene>